<dbReference type="InterPro" id="IPR013922">
    <property type="entry name" value="Cyclin_PHO80-like"/>
</dbReference>
<protein>
    <submittedName>
        <fullName evidence="2">Cyclin-domain-containing protein</fullName>
    </submittedName>
</protein>
<reference evidence="2" key="1">
    <citation type="journal article" date="2020" name="Stud. Mycol.">
        <title>101 Dothideomycetes genomes: a test case for predicting lifestyles and emergence of pathogens.</title>
        <authorList>
            <person name="Haridas S."/>
            <person name="Albert R."/>
            <person name="Binder M."/>
            <person name="Bloem J."/>
            <person name="Labutti K."/>
            <person name="Salamov A."/>
            <person name="Andreopoulos B."/>
            <person name="Baker S."/>
            <person name="Barry K."/>
            <person name="Bills G."/>
            <person name="Bluhm B."/>
            <person name="Cannon C."/>
            <person name="Castanera R."/>
            <person name="Culley D."/>
            <person name="Daum C."/>
            <person name="Ezra D."/>
            <person name="Gonzalez J."/>
            <person name="Henrissat B."/>
            <person name="Kuo A."/>
            <person name="Liang C."/>
            <person name="Lipzen A."/>
            <person name="Lutzoni F."/>
            <person name="Magnuson J."/>
            <person name="Mondo S."/>
            <person name="Nolan M."/>
            <person name="Ohm R."/>
            <person name="Pangilinan J."/>
            <person name="Park H.-J."/>
            <person name="Ramirez L."/>
            <person name="Alfaro M."/>
            <person name="Sun H."/>
            <person name="Tritt A."/>
            <person name="Yoshinaga Y."/>
            <person name="Zwiers L.-H."/>
            <person name="Turgeon B."/>
            <person name="Goodwin S."/>
            <person name="Spatafora J."/>
            <person name="Crous P."/>
            <person name="Grigoriev I."/>
        </authorList>
    </citation>
    <scope>NUCLEOTIDE SEQUENCE</scope>
    <source>
        <strain evidence="2">CBS 133067</strain>
    </source>
</reference>
<feature type="region of interest" description="Disordered" evidence="1">
    <location>
        <begin position="1"/>
        <end position="81"/>
    </location>
</feature>
<proteinExistence type="predicted"/>
<dbReference type="Proteomes" id="UP000799772">
    <property type="component" value="Unassembled WGS sequence"/>
</dbReference>
<dbReference type="GO" id="GO:0000307">
    <property type="term" value="C:cyclin-dependent protein kinase holoenzyme complex"/>
    <property type="evidence" value="ECO:0007669"/>
    <property type="project" value="TreeGrafter"/>
</dbReference>
<feature type="compositionally biased region" description="Polar residues" evidence="1">
    <location>
        <begin position="9"/>
        <end position="38"/>
    </location>
</feature>
<evidence type="ECO:0000256" key="1">
    <source>
        <dbReference type="SAM" id="MobiDB-lite"/>
    </source>
</evidence>
<feature type="region of interest" description="Disordered" evidence="1">
    <location>
        <begin position="126"/>
        <end position="218"/>
    </location>
</feature>
<feature type="compositionally biased region" description="Pro residues" evidence="1">
    <location>
        <begin position="196"/>
        <end position="205"/>
    </location>
</feature>
<dbReference type="OrthoDB" id="5304883at2759"/>
<evidence type="ECO:0000313" key="3">
    <source>
        <dbReference type="Proteomes" id="UP000799772"/>
    </source>
</evidence>
<comment type="caution">
    <text evidence="2">The sequence shown here is derived from an EMBL/GenBank/DDBJ whole genome shotgun (WGS) entry which is preliminary data.</text>
</comment>
<evidence type="ECO:0000313" key="2">
    <source>
        <dbReference type="EMBL" id="KAF2094205.1"/>
    </source>
</evidence>
<dbReference type="AlphaFoldDB" id="A0A9P4I3A8"/>
<dbReference type="EMBL" id="ML978135">
    <property type="protein sequence ID" value="KAF2094205.1"/>
    <property type="molecule type" value="Genomic_DNA"/>
</dbReference>
<dbReference type="CDD" id="cd20558">
    <property type="entry name" value="CYCLIN_ScPCL7-like"/>
    <property type="match status" value="1"/>
</dbReference>
<keyword evidence="3" id="KW-1185">Reference proteome</keyword>
<dbReference type="PANTHER" id="PTHR15615:SF32">
    <property type="entry name" value="PROTEIN KINASE COMPLEX COMPONENT, PUTATIVE (AFU_ORTHOLOGUE AFUA_2G07660)-RELATED"/>
    <property type="match status" value="1"/>
</dbReference>
<sequence length="409" mass="43444">MATAIETPTHPSGITNPGSTPLTTVESNITLATASSKASGALHSPPPPPNPSLDTGVIPPIASPPHDAESPPNLLSGGDPQWDVATIGPEVAMKLLARSVEALAAVTGDIPATPAVTQIMRFGNDGILGSATPPPSAGKENNSGSGTSTPLKEFRPSHSRSSSRPHTPTPIPDSDLRRPTFKPVTLSSPEASTHEPPVPQLPTPPDTDVVKSPSAEERQRQAIAEQRDAQTAAIARKFFSKSVPPISLDAYLTRLQRYCPMSTAVWLAAAYYISVLGLPSFNQQNPLVPLTPRTTHRLLLAALRIAMKAHEDLRYPQARFAGVGGVSENELKSLEISLCYLMDFELQVDGPKLLKGAVGLQRAMAQAEKMRFSMSGATGSGFQLMKEGLPLRARERGKSLGQSGRGEYR</sequence>
<dbReference type="Pfam" id="PF08613">
    <property type="entry name" value="Cyclin"/>
    <property type="match status" value="1"/>
</dbReference>
<dbReference type="GO" id="GO:0019901">
    <property type="term" value="F:protein kinase binding"/>
    <property type="evidence" value="ECO:0007669"/>
    <property type="project" value="InterPro"/>
</dbReference>
<dbReference type="GO" id="GO:0016538">
    <property type="term" value="F:cyclin-dependent protein serine/threonine kinase regulator activity"/>
    <property type="evidence" value="ECO:0007669"/>
    <property type="project" value="TreeGrafter"/>
</dbReference>
<feature type="compositionally biased region" description="Polar residues" evidence="1">
    <location>
        <begin position="139"/>
        <end position="150"/>
    </location>
</feature>
<organism evidence="2 3">
    <name type="scientific">Rhizodiscina lignyota</name>
    <dbReference type="NCBI Taxonomy" id="1504668"/>
    <lineage>
        <taxon>Eukaryota</taxon>
        <taxon>Fungi</taxon>
        <taxon>Dikarya</taxon>
        <taxon>Ascomycota</taxon>
        <taxon>Pezizomycotina</taxon>
        <taxon>Dothideomycetes</taxon>
        <taxon>Pleosporomycetidae</taxon>
        <taxon>Aulographales</taxon>
        <taxon>Rhizodiscinaceae</taxon>
        <taxon>Rhizodiscina</taxon>
    </lineage>
</organism>
<name>A0A9P4I3A8_9PEZI</name>
<dbReference type="GO" id="GO:0005634">
    <property type="term" value="C:nucleus"/>
    <property type="evidence" value="ECO:0007669"/>
    <property type="project" value="TreeGrafter"/>
</dbReference>
<gene>
    <name evidence="2" type="ORF">NA57DRAFT_80620</name>
</gene>
<dbReference type="PANTHER" id="PTHR15615">
    <property type="match status" value="1"/>
</dbReference>
<accession>A0A9P4I3A8</accession>
<dbReference type="Gene3D" id="1.10.472.10">
    <property type="entry name" value="Cyclin-like"/>
    <property type="match status" value="1"/>
</dbReference>